<accession>Q97MW2</accession>
<gene>
    <name evidence="1" type="ordered locus">CA_C0079</name>
</gene>
<dbReference type="PIR" id="E96909">
    <property type="entry name" value="E96909"/>
</dbReference>
<dbReference type="EMBL" id="AE001437">
    <property type="protein sequence ID" value="AAK78064.1"/>
    <property type="molecule type" value="Genomic_DNA"/>
</dbReference>
<name>Q97MW2_CLOAB</name>
<organism evidence="1 2">
    <name type="scientific">Clostridium acetobutylicum (strain ATCC 824 / DSM 792 / JCM 1419 / IAM 19013 / LMG 5710 / NBRC 13948 / NRRL B-527 / VKM B-1787 / 2291 / W)</name>
    <dbReference type="NCBI Taxonomy" id="272562"/>
    <lineage>
        <taxon>Bacteria</taxon>
        <taxon>Bacillati</taxon>
        <taxon>Bacillota</taxon>
        <taxon>Clostridia</taxon>
        <taxon>Eubacteriales</taxon>
        <taxon>Clostridiaceae</taxon>
        <taxon>Clostridium</taxon>
    </lineage>
</organism>
<proteinExistence type="predicted"/>
<keyword evidence="2" id="KW-1185">Reference proteome</keyword>
<dbReference type="STRING" id="272562.CA_C0079"/>
<dbReference type="Proteomes" id="UP000000814">
    <property type="component" value="Chromosome"/>
</dbReference>
<dbReference type="RefSeq" id="WP_010963406.1">
    <property type="nucleotide sequence ID" value="NC_003030.1"/>
</dbReference>
<dbReference type="InterPro" id="IPR009229">
    <property type="entry name" value="AgrD"/>
</dbReference>
<sequence length="54" mass="6120">MNLKEQLNKVNDKFIKGLGKASMKIGEQANGKCVLVTLYEPKMPEELLKENIDK</sequence>
<evidence type="ECO:0000313" key="1">
    <source>
        <dbReference type="EMBL" id="AAK78064.1"/>
    </source>
</evidence>
<dbReference type="GeneID" id="44996561"/>
<dbReference type="OrthoDB" id="1927339at2"/>
<dbReference type="AlphaFoldDB" id="Q97MW2"/>
<evidence type="ECO:0000313" key="2">
    <source>
        <dbReference type="Proteomes" id="UP000000814"/>
    </source>
</evidence>
<reference evidence="1 2" key="1">
    <citation type="journal article" date="2001" name="J. Bacteriol.">
        <title>Genome sequence and comparative analysis of the solvent-producing bacterium Clostridium acetobutylicum.</title>
        <authorList>
            <person name="Nolling J."/>
            <person name="Breton G."/>
            <person name="Omelchenko M.V."/>
            <person name="Makarova K.S."/>
            <person name="Zeng Q."/>
            <person name="Gibson R."/>
            <person name="Lee H.M."/>
            <person name="Dubois J."/>
            <person name="Qiu D."/>
            <person name="Hitti J."/>
            <person name="Wolf Y.I."/>
            <person name="Tatusov R.L."/>
            <person name="Sabathe F."/>
            <person name="Doucette-Stamm L."/>
            <person name="Soucaille P."/>
            <person name="Daly M.J."/>
            <person name="Bennett G.N."/>
            <person name="Koonin E.V."/>
            <person name="Smith D.R."/>
        </authorList>
    </citation>
    <scope>NUCLEOTIDE SEQUENCE [LARGE SCALE GENOMIC DNA]</scope>
    <source>
        <strain evidence="2">ATCC 824 / DSM 792 / JCM 1419 / LMG 5710 / VKM B-1787</strain>
    </source>
</reference>
<dbReference type="HOGENOM" id="CLU_211403_0_0_9"/>
<dbReference type="PATRIC" id="fig|272562.8.peg.262"/>
<dbReference type="KEGG" id="cac:CA_C0079"/>
<dbReference type="NCBIfam" id="TIGR04223">
    <property type="entry name" value="quorum_AgrD"/>
    <property type="match status" value="1"/>
</dbReference>
<protein>
    <recommendedName>
        <fullName evidence="3">Cyclic lactone autoinducer peptide</fullName>
    </recommendedName>
</protein>
<evidence type="ECO:0008006" key="3">
    <source>
        <dbReference type="Google" id="ProtNLM"/>
    </source>
</evidence>